<dbReference type="InterPro" id="IPR036864">
    <property type="entry name" value="Zn2-C6_fun-type_DNA-bd_sf"/>
</dbReference>
<dbReference type="SMART" id="SM00066">
    <property type="entry name" value="GAL4"/>
    <property type="match status" value="1"/>
</dbReference>
<feature type="compositionally biased region" description="Polar residues" evidence="7">
    <location>
        <begin position="626"/>
        <end position="636"/>
    </location>
</feature>
<dbReference type="GO" id="GO:0000981">
    <property type="term" value="F:DNA-binding transcription factor activity, RNA polymerase II-specific"/>
    <property type="evidence" value="ECO:0007669"/>
    <property type="project" value="InterPro"/>
</dbReference>
<accession>A0A1Q2YE07</accession>
<dbReference type="Proteomes" id="UP000186136">
    <property type="component" value="Unassembled WGS sequence"/>
</dbReference>
<gene>
    <name evidence="9" type="ORF">PMKS-001240</name>
</gene>
<evidence type="ECO:0000313" key="10">
    <source>
        <dbReference type="Proteomes" id="UP000186136"/>
    </source>
</evidence>
<dbReference type="Pfam" id="PF04082">
    <property type="entry name" value="Fungal_trans"/>
    <property type="match status" value="1"/>
</dbReference>
<evidence type="ECO:0000256" key="5">
    <source>
        <dbReference type="ARBA" id="ARBA00023163"/>
    </source>
</evidence>
<evidence type="ECO:0000256" key="3">
    <source>
        <dbReference type="ARBA" id="ARBA00023015"/>
    </source>
</evidence>
<dbReference type="GO" id="GO:0006351">
    <property type="term" value="P:DNA-templated transcription"/>
    <property type="evidence" value="ECO:0007669"/>
    <property type="project" value="InterPro"/>
</dbReference>
<evidence type="ECO:0000256" key="7">
    <source>
        <dbReference type="SAM" id="MobiDB-lite"/>
    </source>
</evidence>
<dbReference type="PROSITE" id="PS00463">
    <property type="entry name" value="ZN2_CY6_FUNGAL_1"/>
    <property type="match status" value="1"/>
</dbReference>
<protein>
    <recommendedName>
        <fullName evidence="8">Zn(2)-C6 fungal-type domain-containing protein</fullName>
    </recommendedName>
</protein>
<keyword evidence="2" id="KW-0862">Zinc</keyword>
<dbReference type="AlphaFoldDB" id="A0A1Q2YE07"/>
<keyword evidence="4" id="KW-0238">DNA-binding</keyword>
<feature type="region of interest" description="Disordered" evidence="7">
    <location>
        <begin position="619"/>
        <end position="675"/>
    </location>
</feature>
<dbReference type="InterPro" id="IPR001138">
    <property type="entry name" value="Zn2Cys6_DnaBD"/>
</dbReference>
<dbReference type="EMBL" id="BDGI01000046">
    <property type="protein sequence ID" value="GAV27772.1"/>
    <property type="molecule type" value="Genomic_DNA"/>
</dbReference>
<dbReference type="InterPro" id="IPR007219">
    <property type="entry name" value="XnlR_reg_dom"/>
</dbReference>
<dbReference type="PROSITE" id="PS50048">
    <property type="entry name" value="ZN2_CY6_FUNGAL_2"/>
    <property type="match status" value="1"/>
</dbReference>
<dbReference type="GO" id="GO:0008270">
    <property type="term" value="F:zinc ion binding"/>
    <property type="evidence" value="ECO:0007669"/>
    <property type="project" value="InterPro"/>
</dbReference>
<keyword evidence="10" id="KW-1185">Reference proteome</keyword>
<dbReference type="CDD" id="cd00067">
    <property type="entry name" value="GAL4"/>
    <property type="match status" value="1"/>
</dbReference>
<evidence type="ECO:0000259" key="8">
    <source>
        <dbReference type="PROSITE" id="PS50048"/>
    </source>
</evidence>
<feature type="domain" description="Zn(2)-C6 fungal-type" evidence="8">
    <location>
        <begin position="34"/>
        <end position="68"/>
    </location>
</feature>
<dbReference type="OrthoDB" id="5121955at2759"/>
<comment type="caution">
    <text evidence="9">The sequence shown here is derived from an EMBL/GenBank/DDBJ whole genome shotgun (WGS) entry which is preliminary data.</text>
</comment>
<dbReference type="PANTHER" id="PTHR47171">
    <property type="entry name" value="FARA-RELATED"/>
    <property type="match status" value="1"/>
</dbReference>
<organism evidence="9 10">
    <name type="scientific">Pichia membranifaciens</name>
    <dbReference type="NCBI Taxonomy" id="4926"/>
    <lineage>
        <taxon>Eukaryota</taxon>
        <taxon>Fungi</taxon>
        <taxon>Dikarya</taxon>
        <taxon>Ascomycota</taxon>
        <taxon>Saccharomycotina</taxon>
        <taxon>Pichiomycetes</taxon>
        <taxon>Pichiales</taxon>
        <taxon>Pichiaceae</taxon>
        <taxon>Pichia</taxon>
    </lineage>
</organism>
<dbReference type="SUPFAM" id="SSF57701">
    <property type="entry name" value="Zn2/Cys6 DNA-binding domain"/>
    <property type="match status" value="1"/>
</dbReference>
<name>A0A1Q2YE07_9ASCO</name>
<keyword evidence="1" id="KW-0479">Metal-binding</keyword>
<feature type="compositionally biased region" description="Basic and acidic residues" evidence="7">
    <location>
        <begin position="17"/>
        <end position="29"/>
    </location>
</feature>
<dbReference type="GO" id="GO:0003677">
    <property type="term" value="F:DNA binding"/>
    <property type="evidence" value="ECO:0007669"/>
    <property type="project" value="UniProtKB-KW"/>
</dbReference>
<keyword evidence="5" id="KW-0804">Transcription</keyword>
<feature type="region of interest" description="Disordered" evidence="7">
    <location>
        <begin position="1"/>
        <end position="29"/>
    </location>
</feature>
<dbReference type="PANTHER" id="PTHR47171:SF3">
    <property type="entry name" value="FARA-RELATED"/>
    <property type="match status" value="1"/>
</dbReference>
<keyword evidence="6" id="KW-0539">Nucleus</keyword>
<reference evidence="9 10" key="1">
    <citation type="submission" date="2016-08" db="EMBL/GenBank/DDBJ databases">
        <title>Whole genome shotgun sequence of Pichia membranifaciens KS47-1.</title>
        <authorList>
            <person name="Konishi M."/>
            <person name="Ishida M."/>
            <person name="Arakawa T."/>
            <person name="Kato Y."/>
            <person name="Horiuchi J."/>
        </authorList>
    </citation>
    <scope>NUCLEOTIDE SEQUENCE [LARGE SCALE GENOMIC DNA]</scope>
    <source>
        <strain evidence="9 10">KS47-1</strain>
    </source>
</reference>
<proteinExistence type="predicted"/>
<keyword evidence="3" id="KW-0805">Transcription regulation</keyword>
<dbReference type="Gene3D" id="4.10.240.10">
    <property type="entry name" value="Zn(2)-C6 fungal-type DNA-binding domain"/>
    <property type="match status" value="1"/>
</dbReference>
<dbReference type="CDD" id="cd12148">
    <property type="entry name" value="fungal_TF_MHR"/>
    <property type="match status" value="1"/>
</dbReference>
<sequence>MVVDQPVANDQNTQENSRLEHGSRHSKPDRSSRACLVCRQRKVKCDALECYPDKCTNCVQFNIKNCFLPAPKKRKSRKIEELLKINSSLQNSPTSVEFAGDTTILDSGTGGPYPSFVTEDLQGKYPDLAEIQLDPARVLKHAAGSVEKNADFTDWIRPFMGTVLKSYMSQYDGPKGYTKINATEYKHLVQSGGFLLPALETCWKWINAFFRTRLCQYPILVERKFREEYKDLTNPPSLLLLHSIIYCGAKYYDDPSWSTADRVSHIEKTEILYNRALTFYEKKIELDLLCQLQSLLMMANYKSSNDQSLRADPFFLRVSLDLCYALGIQKNPDLLPNVSELNKKLYKRIWWSLFISDTVYSFVFCKPWSINESIISSVPMITKEDLREDPKDPSDDQTYETLYFIHRVKLTICIRKICDNMNNMNRQPAEPGTPRSNCMGECEQMMREWIEQLPTSLLFRINSPANNAFNASLSLEYYSILLLLYRMYFLNTLKYDNKDQGFPSWGIVFKAAHMVALIARYILENNCISFCQMLLPFAMNIAGLMMIYHLYNKDKKVHNIAKQDIEIFLEVLYEVSYKNFYARLTYFYLKTIYEDKSMQAKMLNAMLQENRVPVPKIKTTEFPNGKDSTNGQSNGKQIGHGDGINEEKPKPASGELTSINEIKAGQQSREETTNVTDELKTSLTNVPVNSILYNNNHNLRMPEIMSFNTPQKLPNGKRRNLESSSTSMSSTSAFLNSHAQILPLPVMENQISSSQSPLPFVTTPSNYSAQYGPSFIPPNIIPPRDPPFMNFRHTPIEVKPSPMVNMNLRPAKQHVTPIITANTGFAENLNSGTPGVFQTHDVVNVNNISTFGPNLVDSPSKYTPEIPIVRPNLSENNANVNYNPIVHPPPVHPSSVAVLRNNMTNDSSNQFMIPTPLNAGSKPPSGSSEDVKQRAYDAESHHVLSQKFDLVMPPDVLPGIDTSNWRPEFDTSLLPFSGVDQIQSNFDFDHAYMDFPL</sequence>
<evidence type="ECO:0000256" key="1">
    <source>
        <dbReference type="ARBA" id="ARBA00022723"/>
    </source>
</evidence>
<evidence type="ECO:0000256" key="4">
    <source>
        <dbReference type="ARBA" id="ARBA00023125"/>
    </source>
</evidence>
<evidence type="ECO:0000256" key="2">
    <source>
        <dbReference type="ARBA" id="ARBA00022833"/>
    </source>
</evidence>
<evidence type="ECO:0000256" key="6">
    <source>
        <dbReference type="ARBA" id="ARBA00023242"/>
    </source>
</evidence>
<dbReference type="InterPro" id="IPR052073">
    <property type="entry name" value="Amide_Lactam_Regulators"/>
</dbReference>
<evidence type="ECO:0000313" key="9">
    <source>
        <dbReference type="EMBL" id="GAV27772.1"/>
    </source>
</evidence>